<accession>A0A396JSY0</accession>
<dbReference type="NCBIfam" id="TIGR01640">
    <property type="entry name" value="F_box_assoc_1"/>
    <property type="match status" value="1"/>
</dbReference>
<comment type="caution">
    <text evidence="3">The sequence shown here is derived from an EMBL/GenBank/DDBJ whole genome shotgun (WGS) entry which is preliminary data.</text>
</comment>
<dbReference type="PANTHER" id="PTHR31672">
    <property type="entry name" value="BNACNNG10540D PROTEIN"/>
    <property type="match status" value="1"/>
</dbReference>
<evidence type="ECO:0000259" key="2">
    <source>
        <dbReference type="PROSITE" id="PS50181"/>
    </source>
</evidence>
<dbReference type="PROSITE" id="PS50181">
    <property type="entry name" value="FBOX"/>
    <property type="match status" value="1"/>
</dbReference>
<dbReference type="EMBL" id="PSQE01000001">
    <property type="protein sequence ID" value="RHN79423.1"/>
    <property type="molecule type" value="Genomic_DNA"/>
</dbReference>
<dbReference type="Pfam" id="PF00646">
    <property type="entry name" value="F-box"/>
    <property type="match status" value="1"/>
</dbReference>
<proteinExistence type="predicted"/>
<name>A0A396JSY0_MEDTR</name>
<dbReference type="SMART" id="SM00256">
    <property type="entry name" value="FBOX"/>
    <property type="match status" value="1"/>
</dbReference>
<feature type="compositionally biased region" description="Low complexity" evidence="1">
    <location>
        <begin position="402"/>
        <end position="413"/>
    </location>
</feature>
<dbReference type="InterPro" id="IPR050796">
    <property type="entry name" value="SCF_F-box_component"/>
</dbReference>
<dbReference type="PANTHER" id="PTHR31672:SF13">
    <property type="entry name" value="F-BOX PROTEIN CPR30-LIKE"/>
    <property type="match status" value="1"/>
</dbReference>
<protein>
    <submittedName>
        <fullName evidence="3">Putative F-box domain-containing protein</fullName>
    </submittedName>
</protein>
<evidence type="ECO:0000313" key="4">
    <source>
        <dbReference type="Proteomes" id="UP000265566"/>
    </source>
</evidence>
<dbReference type="AlphaFoldDB" id="A0A396JSY0"/>
<dbReference type="CDD" id="cd22157">
    <property type="entry name" value="F-box_AtFBW1-like"/>
    <property type="match status" value="1"/>
</dbReference>
<evidence type="ECO:0000313" key="3">
    <source>
        <dbReference type="EMBL" id="RHN79423.1"/>
    </source>
</evidence>
<dbReference type="Gramene" id="rna3213">
    <property type="protein sequence ID" value="RHN79423.1"/>
    <property type="gene ID" value="gene3213"/>
</dbReference>
<dbReference type="InterPro" id="IPR013187">
    <property type="entry name" value="F-box-assoc_dom_typ3"/>
</dbReference>
<dbReference type="Gene3D" id="1.20.1280.50">
    <property type="match status" value="1"/>
</dbReference>
<dbReference type="SUPFAM" id="SSF81383">
    <property type="entry name" value="F-box domain"/>
    <property type="match status" value="1"/>
</dbReference>
<dbReference type="Proteomes" id="UP000265566">
    <property type="component" value="Chromosome 1"/>
</dbReference>
<reference evidence="4" key="1">
    <citation type="journal article" date="2018" name="Nat. Plants">
        <title>Whole-genome landscape of Medicago truncatula symbiotic genes.</title>
        <authorList>
            <person name="Pecrix Y."/>
            <person name="Staton S.E."/>
            <person name="Sallet E."/>
            <person name="Lelandais-Briere C."/>
            <person name="Moreau S."/>
            <person name="Carrere S."/>
            <person name="Blein T."/>
            <person name="Jardinaud M.F."/>
            <person name="Latrasse D."/>
            <person name="Zouine M."/>
            <person name="Zahm M."/>
            <person name="Kreplak J."/>
            <person name="Mayjonade B."/>
            <person name="Satge C."/>
            <person name="Perez M."/>
            <person name="Cauet S."/>
            <person name="Marande W."/>
            <person name="Chantry-Darmon C."/>
            <person name="Lopez-Roques C."/>
            <person name="Bouchez O."/>
            <person name="Berard A."/>
            <person name="Debelle F."/>
            <person name="Munos S."/>
            <person name="Bendahmane A."/>
            <person name="Berges H."/>
            <person name="Niebel A."/>
            <person name="Buitink J."/>
            <person name="Frugier F."/>
            <person name="Benhamed M."/>
            <person name="Crespi M."/>
            <person name="Gouzy J."/>
            <person name="Gamas P."/>
        </authorList>
    </citation>
    <scope>NUCLEOTIDE SEQUENCE [LARGE SCALE GENOMIC DNA]</scope>
    <source>
        <strain evidence="4">cv. Jemalong A17</strain>
    </source>
</reference>
<dbReference type="InterPro" id="IPR017451">
    <property type="entry name" value="F-box-assoc_interact_dom"/>
</dbReference>
<gene>
    <name evidence="3" type="ORF">MtrunA17_Chr1g0177191</name>
</gene>
<feature type="region of interest" description="Disordered" evidence="1">
    <location>
        <begin position="388"/>
        <end position="413"/>
    </location>
</feature>
<dbReference type="InterPro" id="IPR036047">
    <property type="entry name" value="F-box-like_dom_sf"/>
</dbReference>
<sequence>MEETTATTRQPRPTTSTATLTLPVKRQQPPVTELPFDLMVEILCRLPVKSLLRFRSVCKSWNSLISNNPKFTYKHLHISTTKPKLVIFTHTETRPRKIIDVTSIELDFIFTSTPTQIEFSFINQLIASCDGLICFQVNKSRALLWNPSTTKSKLLPLLDIPLQANDGRTIFTFGYDPFIHNYKVFSVFCYDFKYDGFHTINGCKTEVKVHTLGTHSWRRIQDFPSMVHDDEPGTIVNGKVYWFAYSYVSGCYTRHIVSLDLGKESYKEISLPDMMLVPLTMGCLRDSLSLVFHSNTFNDVWLFKECGNEDSWIKLIRLPRFGRDEDRFFSYSNVIYISEDNNHVLLNFKDDDKLKWAVYDSKNDTSRNIKTQDWSLVDSKVYVESLNPSPDTLFDDEDDSSETSTSTNSTFNP</sequence>
<feature type="domain" description="F-box" evidence="2">
    <location>
        <begin position="28"/>
        <end position="76"/>
    </location>
</feature>
<dbReference type="Pfam" id="PF08268">
    <property type="entry name" value="FBA_3"/>
    <property type="match status" value="1"/>
</dbReference>
<organism evidence="3 4">
    <name type="scientific">Medicago truncatula</name>
    <name type="common">Barrel medic</name>
    <name type="synonym">Medicago tribuloides</name>
    <dbReference type="NCBI Taxonomy" id="3880"/>
    <lineage>
        <taxon>Eukaryota</taxon>
        <taxon>Viridiplantae</taxon>
        <taxon>Streptophyta</taxon>
        <taxon>Embryophyta</taxon>
        <taxon>Tracheophyta</taxon>
        <taxon>Spermatophyta</taxon>
        <taxon>Magnoliopsida</taxon>
        <taxon>eudicotyledons</taxon>
        <taxon>Gunneridae</taxon>
        <taxon>Pentapetalae</taxon>
        <taxon>rosids</taxon>
        <taxon>fabids</taxon>
        <taxon>Fabales</taxon>
        <taxon>Fabaceae</taxon>
        <taxon>Papilionoideae</taxon>
        <taxon>50 kb inversion clade</taxon>
        <taxon>NPAAA clade</taxon>
        <taxon>Hologalegina</taxon>
        <taxon>IRL clade</taxon>
        <taxon>Trifolieae</taxon>
        <taxon>Medicago</taxon>
    </lineage>
</organism>
<evidence type="ECO:0000256" key="1">
    <source>
        <dbReference type="SAM" id="MobiDB-lite"/>
    </source>
</evidence>
<dbReference type="InterPro" id="IPR001810">
    <property type="entry name" value="F-box_dom"/>
</dbReference>